<dbReference type="AlphaFoldDB" id="A0A5C5GHU0"/>
<accession>A0A5C5GHU0</accession>
<proteinExistence type="predicted"/>
<dbReference type="EMBL" id="VFFF01000001">
    <property type="protein sequence ID" value="TNY33451.1"/>
    <property type="molecule type" value="Genomic_DNA"/>
</dbReference>
<gene>
    <name evidence="1" type="ORF">FHY64_09310</name>
</gene>
<comment type="caution">
    <text evidence="1">The sequence shown here is derived from an EMBL/GenBank/DDBJ whole genome shotgun (WGS) entry which is preliminary data.</text>
</comment>
<protein>
    <submittedName>
        <fullName evidence="1">Nucleoside kinase</fullName>
    </submittedName>
</protein>
<dbReference type="OrthoDB" id="7347703at2"/>
<evidence type="ECO:0000313" key="2">
    <source>
        <dbReference type="Proteomes" id="UP000314011"/>
    </source>
</evidence>
<dbReference type="Proteomes" id="UP000314011">
    <property type="component" value="Unassembled WGS sequence"/>
</dbReference>
<dbReference type="Gene3D" id="3.40.50.300">
    <property type="entry name" value="P-loop containing nucleotide triphosphate hydrolases"/>
    <property type="match status" value="1"/>
</dbReference>
<reference evidence="1 2" key="1">
    <citation type="submission" date="2019-06" db="EMBL/GenBank/DDBJ databases">
        <title>Genome of new Rhodobacteraceae sp. SM1903.</title>
        <authorList>
            <person name="Ren X."/>
        </authorList>
    </citation>
    <scope>NUCLEOTIDE SEQUENCE [LARGE SCALE GENOMIC DNA]</scope>
    <source>
        <strain evidence="1 2">SM1903</strain>
    </source>
</reference>
<dbReference type="Pfam" id="PF13238">
    <property type="entry name" value="AAA_18"/>
    <property type="match status" value="1"/>
</dbReference>
<keyword evidence="2" id="KW-1185">Reference proteome</keyword>
<evidence type="ECO:0000313" key="1">
    <source>
        <dbReference type="EMBL" id="TNY33451.1"/>
    </source>
</evidence>
<dbReference type="InterPro" id="IPR027417">
    <property type="entry name" value="P-loop_NTPase"/>
</dbReference>
<dbReference type="GO" id="GO:0016301">
    <property type="term" value="F:kinase activity"/>
    <property type="evidence" value="ECO:0007669"/>
    <property type="project" value="UniProtKB-KW"/>
</dbReference>
<sequence length="169" mass="18258">MGVRNYLVEGVSGTGKTSVCDELQRRGYHAIHGDRELAYQGDPMTGTPLTDRALHGHEHHIWDIAKLDILLADMRHPATFFCGGSRNFAQFIDRFDAVFVLDIDAATLEARLDGRPDEYGATGEERALVRRLHATGEGLPPGATRIDATGPLADVADRILAACGSPPPG</sequence>
<organism evidence="1 2">
    <name type="scientific">Pelagovum pacificum</name>
    <dbReference type="NCBI Taxonomy" id="2588711"/>
    <lineage>
        <taxon>Bacteria</taxon>
        <taxon>Pseudomonadati</taxon>
        <taxon>Pseudomonadota</taxon>
        <taxon>Alphaproteobacteria</taxon>
        <taxon>Rhodobacterales</taxon>
        <taxon>Paracoccaceae</taxon>
        <taxon>Pelagovum</taxon>
    </lineage>
</organism>
<keyword evidence="1" id="KW-0418">Kinase</keyword>
<dbReference type="RefSeq" id="WP_140194137.1">
    <property type="nucleotide sequence ID" value="NZ_CP065915.1"/>
</dbReference>
<name>A0A5C5GHU0_9RHOB</name>
<keyword evidence="1" id="KW-0808">Transferase</keyword>
<dbReference type="SUPFAM" id="SSF52540">
    <property type="entry name" value="P-loop containing nucleoside triphosphate hydrolases"/>
    <property type="match status" value="1"/>
</dbReference>